<evidence type="ECO:0000256" key="2">
    <source>
        <dbReference type="ARBA" id="ARBA00022840"/>
    </source>
</evidence>
<keyword evidence="5" id="KW-0804">Transcription</keyword>
<dbReference type="InterPro" id="IPR009057">
    <property type="entry name" value="Homeodomain-like_sf"/>
</dbReference>
<organism evidence="7 8">
    <name type="scientific">Colwellia ponticola</name>
    <dbReference type="NCBI Taxonomy" id="2304625"/>
    <lineage>
        <taxon>Bacteria</taxon>
        <taxon>Pseudomonadati</taxon>
        <taxon>Pseudomonadota</taxon>
        <taxon>Gammaproteobacteria</taxon>
        <taxon>Alteromonadales</taxon>
        <taxon>Colwelliaceae</taxon>
        <taxon>Colwellia</taxon>
    </lineage>
</organism>
<feature type="domain" description="Sigma-54 factor interaction" evidence="6">
    <location>
        <begin position="10"/>
        <end position="240"/>
    </location>
</feature>
<dbReference type="Gene3D" id="1.10.8.60">
    <property type="match status" value="1"/>
</dbReference>
<dbReference type="Gene3D" id="3.40.50.300">
    <property type="entry name" value="P-loop containing nucleotide triphosphate hydrolases"/>
    <property type="match status" value="1"/>
</dbReference>
<evidence type="ECO:0000256" key="4">
    <source>
        <dbReference type="ARBA" id="ARBA00023125"/>
    </source>
</evidence>
<dbReference type="FunFam" id="3.40.50.300:FF:000006">
    <property type="entry name" value="DNA-binding transcriptional regulator NtrC"/>
    <property type="match status" value="1"/>
</dbReference>
<comment type="caution">
    <text evidence="7">The sequence shown here is derived from an EMBL/GenBank/DDBJ whole genome shotgun (WGS) entry which is preliminary data.</text>
</comment>
<evidence type="ECO:0000256" key="5">
    <source>
        <dbReference type="ARBA" id="ARBA00023163"/>
    </source>
</evidence>
<sequence>MARFNQQDNLLGQSNNFLEVLEQISQVAPLRKPVLIIGERGTGKELVAARLHFLSKRWEQNYLKLNCAALNENLLETELFGYDSGAFTGASKRHEGRFERADKGTLFLDEIANTSGLIQEKLLRVVEYGEFERVGGSKTIHTDVRLVAATNEDLPTLAASGHFRADLLDRLAFDVITLPPLRERLDDIIMLAEHFAINMARELDFELFSGFTDKAKRSLLAYHWPGNIRELKNVVERSVYRCNNPHLPVHELIIDPFDSPFRPQQRIKTHDSATRLSSELKAPKAVADESLARKTTEDTNQASAHIVDKLAPAVVASTIANPVVPAITQQFPQSLKALSQDYEIELIQSALAHCQFNQKKTAQALELTYHQLRGYLKKYNLLDGSINDEL</sequence>
<accession>A0A8H2JQ32</accession>
<dbReference type="InterPro" id="IPR058031">
    <property type="entry name" value="AAA_lid_NorR"/>
</dbReference>
<gene>
    <name evidence="7" type="primary">pspF</name>
    <name evidence="7" type="ORF">FCS21_03180</name>
</gene>
<evidence type="ECO:0000313" key="8">
    <source>
        <dbReference type="Proteomes" id="UP000307702"/>
    </source>
</evidence>
<dbReference type="OrthoDB" id="9804019at2"/>
<dbReference type="Pfam" id="PF25601">
    <property type="entry name" value="AAA_lid_14"/>
    <property type="match status" value="1"/>
</dbReference>
<evidence type="ECO:0000259" key="6">
    <source>
        <dbReference type="PROSITE" id="PS50045"/>
    </source>
</evidence>
<dbReference type="InterPro" id="IPR027417">
    <property type="entry name" value="P-loop_NTPase"/>
</dbReference>
<evidence type="ECO:0000256" key="3">
    <source>
        <dbReference type="ARBA" id="ARBA00023015"/>
    </source>
</evidence>
<dbReference type="PANTHER" id="PTHR32071:SF38">
    <property type="entry name" value="PSP OPERON TRANSCRIPTIONAL ACTIVATOR"/>
    <property type="match status" value="1"/>
</dbReference>
<dbReference type="Proteomes" id="UP000307702">
    <property type="component" value="Unassembled WGS sequence"/>
</dbReference>
<dbReference type="SMART" id="SM00382">
    <property type="entry name" value="AAA"/>
    <property type="match status" value="1"/>
</dbReference>
<dbReference type="InterPro" id="IPR025943">
    <property type="entry name" value="Sigma_54_int_dom_ATP-bd_2"/>
</dbReference>
<dbReference type="GO" id="GO:0043565">
    <property type="term" value="F:sequence-specific DNA binding"/>
    <property type="evidence" value="ECO:0007669"/>
    <property type="project" value="InterPro"/>
</dbReference>
<proteinExistence type="predicted"/>
<keyword evidence="3" id="KW-0805">Transcription regulation</keyword>
<keyword evidence="8" id="KW-1185">Reference proteome</keyword>
<dbReference type="PROSITE" id="PS00688">
    <property type="entry name" value="SIGMA54_INTERACT_3"/>
    <property type="match status" value="1"/>
</dbReference>
<dbReference type="RefSeq" id="WP_138620559.1">
    <property type="nucleotide sequence ID" value="NZ_SZVP01000002.1"/>
</dbReference>
<dbReference type="Pfam" id="PF00158">
    <property type="entry name" value="Sigma54_activat"/>
    <property type="match status" value="1"/>
</dbReference>
<dbReference type="NCBIfam" id="TIGR02974">
    <property type="entry name" value="phageshock_pspF"/>
    <property type="match status" value="1"/>
</dbReference>
<dbReference type="InterPro" id="IPR014317">
    <property type="entry name" value="Transcription_activator_PspF"/>
</dbReference>
<dbReference type="InterPro" id="IPR002197">
    <property type="entry name" value="HTH_Fis"/>
</dbReference>
<dbReference type="Pfam" id="PF02954">
    <property type="entry name" value="HTH_8"/>
    <property type="match status" value="1"/>
</dbReference>
<dbReference type="CDD" id="cd00009">
    <property type="entry name" value="AAA"/>
    <property type="match status" value="1"/>
</dbReference>
<evidence type="ECO:0000313" key="7">
    <source>
        <dbReference type="EMBL" id="TMM46796.1"/>
    </source>
</evidence>
<dbReference type="SUPFAM" id="SSF52540">
    <property type="entry name" value="P-loop containing nucleoside triphosphate hydrolases"/>
    <property type="match status" value="1"/>
</dbReference>
<keyword evidence="1" id="KW-0547">Nucleotide-binding</keyword>
<evidence type="ECO:0000256" key="1">
    <source>
        <dbReference type="ARBA" id="ARBA00022741"/>
    </source>
</evidence>
<dbReference type="SUPFAM" id="SSF46689">
    <property type="entry name" value="Homeodomain-like"/>
    <property type="match status" value="1"/>
</dbReference>
<dbReference type="GO" id="GO:0005524">
    <property type="term" value="F:ATP binding"/>
    <property type="evidence" value="ECO:0007669"/>
    <property type="project" value="UniProtKB-KW"/>
</dbReference>
<dbReference type="AlphaFoldDB" id="A0A8H2JQ32"/>
<keyword evidence="2" id="KW-0067">ATP-binding</keyword>
<name>A0A8H2JQ32_9GAMM</name>
<protein>
    <submittedName>
        <fullName evidence="7">Phage shock protein operon transcriptional activator</fullName>
    </submittedName>
</protein>
<dbReference type="InterPro" id="IPR003593">
    <property type="entry name" value="AAA+_ATPase"/>
</dbReference>
<reference evidence="7 8" key="1">
    <citation type="submission" date="2019-05" db="EMBL/GenBank/DDBJ databases">
        <title>Colwellia ponticola sp. nov., isolated from seawater.</title>
        <authorList>
            <person name="Yoon J.-H."/>
        </authorList>
    </citation>
    <scope>NUCLEOTIDE SEQUENCE [LARGE SCALE GENOMIC DNA]</scope>
    <source>
        <strain evidence="7 8">OISW-25</strain>
    </source>
</reference>
<dbReference type="EMBL" id="SZVP01000002">
    <property type="protein sequence ID" value="TMM46796.1"/>
    <property type="molecule type" value="Genomic_DNA"/>
</dbReference>
<dbReference type="InterPro" id="IPR002078">
    <property type="entry name" value="Sigma_54_int"/>
</dbReference>
<dbReference type="GO" id="GO:0006355">
    <property type="term" value="P:regulation of DNA-templated transcription"/>
    <property type="evidence" value="ECO:0007669"/>
    <property type="project" value="InterPro"/>
</dbReference>
<dbReference type="Gene3D" id="1.10.10.60">
    <property type="entry name" value="Homeodomain-like"/>
    <property type="match status" value="1"/>
</dbReference>
<dbReference type="PROSITE" id="PS50045">
    <property type="entry name" value="SIGMA54_INTERACT_4"/>
    <property type="match status" value="1"/>
</dbReference>
<dbReference type="PANTHER" id="PTHR32071">
    <property type="entry name" value="TRANSCRIPTIONAL REGULATORY PROTEIN"/>
    <property type="match status" value="1"/>
</dbReference>
<keyword evidence="4" id="KW-0238">DNA-binding</keyword>
<dbReference type="PROSITE" id="PS00676">
    <property type="entry name" value="SIGMA54_INTERACT_2"/>
    <property type="match status" value="1"/>
</dbReference>
<dbReference type="InterPro" id="IPR025944">
    <property type="entry name" value="Sigma_54_int_dom_CS"/>
</dbReference>